<dbReference type="Pfam" id="PF04232">
    <property type="entry name" value="SpoVS"/>
    <property type="match status" value="1"/>
</dbReference>
<dbReference type="InterPro" id="IPR007347">
    <property type="entry name" value="SpoVS"/>
</dbReference>
<proteinExistence type="predicted"/>
<sequence>MGLHRWSSGSTATVSGKQRLSSHVLHAPVRSLSAAVSSSIAHQPAAPVPSSSTSPAPAAAPKPAVAAAGQQRRSRRQTPTDAQGSRRQSAAAGQPAKPKPKPHVVRVAGRTSAVGPAAGAIVKLLRSEDMVRVAAIDLESLPKALIVLTAANNMAQANSGHMLVFQPTAISNEAAAEPPKVPLGSMVMYTTQIMAGEVMTFNTLRVTTSTDPKALSKAIIARLAINSHTVMECYGTQALAVAVQAVAQARKGLLVRLQDCACIITSSRKAIGTDTAAAAAEDAPAAAPAAAAAAATANASSSSSKYPATCHRLVLVECEPRNPRALLMRSTVGVSDRAAQGTAAAPAAAAAAAATAAAE</sequence>
<accession>A0A383VGS7</accession>
<gene>
    <name evidence="2" type="ORF">BQ4739_LOCUS4664</name>
</gene>
<organism evidence="2 3">
    <name type="scientific">Tetradesmus obliquus</name>
    <name type="common">Green alga</name>
    <name type="synonym">Acutodesmus obliquus</name>
    <dbReference type="NCBI Taxonomy" id="3088"/>
    <lineage>
        <taxon>Eukaryota</taxon>
        <taxon>Viridiplantae</taxon>
        <taxon>Chlorophyta</taxon>
        <taxon>core chlorophytes</taxon>
        <taxon>Chlorophyceae</taxon>
        <taxon>CS clade</taxon>
        <taxon>Sphaeropleales</taxon>
        <taxon>Scenedesmaceae</taxon>
        <taxon>Tetradesmus</taxon>
    </lineage>
</organism>
<dbReference type="Gene3D" id="3.30.110.20">
    <property type="entry name" value="Alba-like domain"/>
    <property type="match status" value="2"/>
</dbReference>
<feature type="compositionally biased region" description="Low complexity" evidence="1">
    <location>
        <begin position="44"/>
        <end position="71"/>
    </location>
</feature>
<dbReference type="AlphaFoldDB" id="A0A383VGS7"/>
<evidence type="ECO:0000313" key="3">
    <source>
        <dbReference type="Proteomes" id="UP000256970"/>
    </source>
</evidence>
<dbReference type="InterPro" id="IPR036882">
    <property type="entry name" value="Alba-like_dom_sf"/>
</dbReference>
<dbReference type="Proteomes" id="UP000256970">
    <property type="component" value="Unassembled WGS sequence"/>
</dbReference>
<dbReference type="GO" id="GO:0003676">
    <property type="term" value="F:nucleic acid binding"/>
    <property type="evidence" value="ECO:0007669"/>
    <property type="project" value="InterPro"/>
</dbReference>
<keyword evidence="3" id="KW-1185">Reference proteome</keyword>
<dbReference type="EMBL" id="FNXT01000371">
    <property type="protein sequence ID" value="SZX64143.1"/>
    <property type="molecule type" value="Genomic_DNA"/>
</dbReference>
<protein>
    <submittedName>
        <fullName evidence="2">Uncharacterized protein</fullName>
    </submittedName>
</protein>
<evidence type="ECO:0000313" key="2">
    <source>
        <dbReference type="EMBL" id="SZX64143.1"/>
    </source>
</evidence>
<name>A0A383VGS7_TETOB</name>
<reference evidence="2 3" key="1">
    <citation type="submission" date="2016-10" db="EMBL/GenBank/DDBJ databases">
        <authorList>
            <person name="Cai Z."/>
        </authorList>
    </citation>
    <scope>NUCLEOTIDE SEQUENCE [LARGE SCALE GENOMIC DNA]</scope>
</reference>
<feature type="region of interest" description="Disordered" evidence="1">
    <location>
        <begin position="1"/>
        <end position="105"/>
    </location>
</feature>
<evidence type="ECO:0000256" key="1">
    <source>
        <dbReference type="SAM" id="MobiDB-lite"/>
    </source>
</evidence>
<feature type="compositionally biased region" description="Polar residues" evidence="1">
    <location>
        <begin position="79"/>
        <end position="88"/>
    </location>
</feature>
<feature type="compositionally biased region" description="Polar residues" evidence="1">
    <location>
        <begin position="7"/>
        <end position="21"/>
    </location>
</feature>